<keyword evidence="4" id="KW-1185">Reference proteome</keyword>
<dbReference type="SMART" id="SM00369">
    <property type="entry name" value="LRR_TYP"/>
    <property type="match status" value="6"/>
</dbReference>
<dbReference type="InterPro" id="IPR032675">
    <property type="entry name" value="LRR_dom_sf"/>
</dbReference>
<evidence type="ECO:0000256" key="1">
    <source>
        <dbReference type="ARBA" id="ARBA00022614"/>
    </source>
</evidence>
<dbReference type="RefSeq" id="WP_344197814.1">
    <property type="nucleotide sequence ID" value="NZ_BAAAND010000009.1"/>
</dbReference>
<proteinExistence type="predicted"/>
<sequence>MSGAANQADDVARVSAAMEAQDWQRSGHLSLRRLGLHALPDHVPSLGFLTSLDLSGNQLAELPPAWLYDATRLQRLILAGNRLTALPANIGQAAALRLLDVSGNRLRAIPPEIANCQELQRIDVSGNLLSDLTPLAEVPGLLILDAADNKLSELATAPGPPTLTALDLSGNELLTLPEAFSQLRALRRLDLSGNHLTSDALAVLAELPLEELYLDDNQLDTLEGLPDVVRLSAQGNPAQPLRLEDARDTWRDHADLAPAEPIEWPVDLSRVGLTLSIPDVDATQRVVDLFYKRFYDVPAMVAFDDGTTLDLSAISRRTALESIPDHQLSGTSAEVSLTPADSGDARSAAFIAQSLSRLTFGALLRPGGLSWSFVQTEPTPAPRVLNVALTDSERQLLSTTTPLRPDGGYQIRIDVGPLVEDSVIINPVPLQLDEPDDAEGYRFDVVVSSSDVTVDPGPYRLTLPLTGASTYLYVPFRTVETLGPAALRVTLYHRNNAVQSARIDFDVERRGRRTGHIKGMVDYSLTDDVARSIELPERRLNVLTNDGPSGTHKIVVNNGDRAIAVTVSDQQATTVLTAIRKRLTEITLGAKGNKSQYDDQNRKPAAGFITDLRRMALSGAQLWQAVVPDVADRAYLREHLAERAKIQITRATYTVFPWALIYDIPRDPEEDGELCPLLEDWDTRSAELRDYPARCPAEESHGLNVICPYGFWGFRHLIEQPPSVRTGILRTSIKVVEPAQAVAARSLALNAALTTTHFTDLAACFAGQFRLVPCDDKAALETALADPQLPLAYFYCHGRTEMQADVVTPYLEIGQDTRIAPGSLGAWHEAGGWGSAHWSETAPLVFINGCETAALQPSDVVSFVDAFAGLHAAGVIGTEISVSQRVAGEVALNFYRHFVGSAGASVGTALYRTRIDLLRKGNIAGLVYTPFCSMDLTLERS</sequence>
<dbReference type="SMART" id="SM00364">
    <property type="entry name" value="LRR_BAC"/>
    <property type="match status" value="6"/>
</dbReference>
<dbReference type="Proteomes" id="UP001500190">
    <property type="component" value="Unassembled WGS sequence"/>
</dbReference>
<evidence type="ECO:0000313" key="3">
    <source>
        <dbReference type="EMBL" id="GAA1604957.1"/>
    </source>
</evidence>
<dbReference type="PANTHER" id="PTHR48051:SF1">
    <property type="entry name" value="RAS SUPPRESSOR PROTEIN 1"/>
    <property type="match status" value="1"/>
</dbReference>
<accession>A0ABP4QCF2</accession>
<name>A0ABP4QCF2_9ACTN</name>
<dbReference type="PROSITE" id="PS51450">
    <property type="entry name" value="LRR"/>
    <property type="match status" value="1"/>
</dbReference>
<dbReference type="InterPro" id="IPR003591">
    <property type="entry name" value="Leu-rich_rpt_typical-subtyp"/>
</dbReference>
<dbReference type="SUPFAM" id="SSF52058">
    <property type="entry name" value="L domain-like"/>
    <property type="match status" value="1"/>
</dbReference>
<dbReference type="EMBL" id="BAAAND010000009">
    <property type="protein sequence ID" value="GAA1604957.1"/>
    <property type="molecule type" value="Genomic_DNA"/>
</dbReference>
<dbReference type="Gene3D" id="3.80.10.10">
    <property type="entry name" value="Ribonuclease Inhibitor"/>
    <property type="match status" value="1"/>
</dbReference>
<evidence type="ECO:0000313" key="4">
    <source>
        <dbReference type="Proteomes" id="UP001500190"/>
    </source>
</evidence>
<gene>
    <name evidence="3" type="ORF">GCM10009742_62260</name>
</gene>
<organism evidence="3 4">
    <name type="scientific">Kribbella karoonensis</name>
    <dbReference type="NCBI Taxonomy" id="324851"/>
    <lineage>
        <taxon>Bacteria</taxon>
        <taxon>Bacillati</taxon>
        <taxon>Actinomycetota</taxon>
        <taxon>Actinomycetes</taxon>
        <taxon>Propionibacteriales</taxon>
        <taxon>Kribbellaceae</taxon>
        <taxon>Kribbella</taxon>
    </lineage>
</organism>
<dbReference type="PRINTS" id="PR00019">
    <property type="entry name" value="LEURICHRPT"/>
</dbReference>
<comment type="caution">
    <text evidence="3">The sequence shown here is derived from an EMBL/GenBank/DDBJ whole genome shotgun (WGS) entry which is preliminary data.</text>
</comment>
<keyword evidence="1" id="KW-0433">Leucine-rich repeat</keyword>
<protein>
    <recommendedName>
        <fullName evidence="5">CHAT domain-containing protein</fullName>
    </recommendedName>
</protein>
<reference evidence="4" key="1">
    <citation type="journal article" date="2019" name="Int. J. Syst. Evol. Microbiol.">
        <title>The Global Catalogue of Microorganisms (GCM) 10K type strain sequencing project: providing services to taxonomists for standard genome sequencing and annotation.</title>
        <authorList>
            <consortium name="The Broad Institute Genomics Platform"/>
            <consortium name="The Broad Institute Genome Sequencing Center for Infectious Disease"/>
            <person name="Wu L."/>
            <person name="Ma J."/>
        </authorList>
    </citation>
    <scope>NUCLEOTIDE SEQUENCE [LARGE SCALE GENOMIC DNA]</scope>
    <source>
        <strain evidence="4">JCM 14304</strain>
    </source>
</reference>
<dbReference type="Pfam" id="PF13855">
    <property type="entry name" value="LRR_8"/>
    <property type="match status" value="2"/>
</dbReference>
<evidence type="ECO:0008006" key="5">
    <source>
        <dbReference type="Google" id="ProtNLM"/>
    </source>
</evidence>
<dbReference type="InterPro" id="IPR050216">
    <property type="entry name" value="LRR_domain-containing"/>
</dbReference>
<dbReference type="PANTHER" id="PTHR48051">
    <property type="match status" value="1"/>
</dbReference>
<evidence type="ECO:0000256" key="2">
    <source>
        <dbReference type="ARBA" id="ARBA00022737"/>
    </source>
</evidence>
<dbReference type="InterPro" id="IPR001611">
    <property type="entry name" value="Leu-rich_rpt"/>
</dbReference>
<keyword evidence="2" id="KW-0677">Repeat</keyword>